<dbReference type="PANTHER" id="PTHR11014">
    <property type="entry name" value="PEPTIDASE M20 FAMILY MEMBER"/>
    <property type="match status" value="1"/>
</dbReference>
<dbReference type="EMBL" id="CP154795">
    <property type="protein sequence ID" value="XAN07014.1"/>
    <property type="molecule type" value="Genomic_DNA"/>
</dbReference>
<evidence type="ECO:0000313" key="3">
    <source>
        <dbReference type="EMBL" id="XAN07014.1"/>
    </source>
</evidence>
<dbReference type="InterPro" id="IPR017439">
    <property type="entry name" value="Amidohydrolase"/>
</dbReference>
<dbReference type="NCBIfam" id="TIGR01891">
    <property type="entry name" value="amidohydrolases"/>
    <property type="match status" value="1"/>
</dbReference>
<proteinExistence type="predicted"/>
<name>A0ABZ3FPH8_9ACTN</name>
<sequence>MCLHEKDPHFLHYCGWEKAELDEGVAAAAPAPLSLTRRHALAGLGGLSVAALLTACSSGQPAPGQTPTPSGAGAAAATGAPVSPAQLGEATKGIEETLVWQTEFYKDLHRHPELSGEEVRTAQNITKKLEEFGADEVLQIGGGVVGIFRNGEGRTVLYRADMDALPVTEATDLEYASLEPGKMHACGHDLHVSCGLGAAALLAQNKSAWKGTYVALFQPGEETGKGARAMVDDGLVTKLAHARPEVCLAQHVLTVPDAGHVATRPGAVLSAGDSIKITVFGKGSHGSMPHLGVDPAVLASSIVLRLQGIVSRELAPGQFGVVTVGTIHVGNAPNVISDRAELQVNVRAYDNAVRDKILQSIDRIVRAECAASGSPQEPTFETIATFPLTVNDEAVTKTVTDSLVAALGADRVHQLAPVPASEDFSIIPAAFEVPFTFWGFGGFRPGMPVVGNHNQGFAPAIDPTLRTGTESALAAILAFLS</sequence>
<reference evidence="3 4" key="1">
    <citation type="submission" date="2024-04" db="EMBL/GenBank/DDBJ databases">
        <title>Isolation of an actinomycete strain from pig manure.</title>
        <authorList>
            <person name="Gong T."/>
            <person name="Yu Z."/>
            <person name="An M."/>
            <person name="Wei C."/>
            <person name="Yang W."/>
            <person name="Liu L."/>
        </authorList>
    </citation>
    <scope>NUCLEOTIDE SEQUENCE [LARGE SCALE GENOMIC DNA]</scope>
    <source>
        <strain evidence="3 4">ZF39</strain>
    </source>
</reference>
<protein>
    <submittedName>
        <fullName evidence="3">Amidohydrolase</fullName>
    </submittedName>
</protein>
<dbReference type="PANTHER" id="PTHR11014:SF63">
    <property type="entry name" value="METALLOPEPTIDASE, PUTATIVE (AFU_ORTHOLOGUE AFUA_6G09600)-RELATED"/>
    <property type="match status" value="1"/>
</dbReference>
<dbReference type="Pfam" id="PF01546">
    <property type="entry name" value="Peptidase_M20"/>
    <property type="match status" value="1"/>
</dbReference>
<evidence type="ECO:0000256" key="1">
    <source>
        <dbReference type="SAM" id="MobiDB-lite"/>
    </source>
</evidence>
<dbReference type="Pfam" id="PF07687">
    <property type="entry name" value="M20_dimer"/>
    <property type="match status" value="1"/>
</dbReference>
<organism evidence="3 4">
    <name type="scientific">Ammonicoccus fulvus</name>
    <dbReference type="NCBI Taxonomy" id="3138240"/>
    <lineage>
        <taxon>Bacteria</taxon>
        <taxon>Bacillati</taxon>
        <taxon>Actinomycetota</taxon>
        <taxon>Actinomycetes</taxon>
        <taxon>Propionibacteriales</taxon>
        <taxon>Propionibacteriaceae</taxon>
        <taxon>Ammonicoccus</taxon>
    </lineage>
</organism>
<dbReference type="SUPFAM" id="SSF53187">
    <property type="entry name" value="Zn-dependent exopeptidases"/>
    <property type="match status" value="1"/>
</dbReference>
<dbReference type="Gene3D" id="3.30.70.360">
    <property type="match status" value="1"/>
</dbReference>
<keyword evidence="4" id="KW-1185">Reference proteome</keyword>
<dbReference type="InterPro" id="IPR036264">
    <property type="entry name" value="Bact_exopeptidase_dim_dom"/>
</dbReference>
<dbReference type="RefSeq" id="WP_425308458.1">
    <property type="nucleotide sequence ID" value="NZ_CP154795.1"/>
</dbReference>
<dbReference type="InterPro" id="IPR011650">
    <property type="entry name" value="Peptidase_M20_dimer"/>
</dbReference>
<feature type="domain" description="Peptidase M20 dimerisation" evidence="2">
    <location>
        <begin position="274"/>
        <end position="369"/>
    </location>
</feature>
<dbReference type="SUPFAM" id="SSF55031">
    <property type="entry name" value="Bacterial exopeptidase dimerisation domain"/>
    <property type="match status" value="1"/>
</dbReference>
<dbReference type="Proteomes" id="UP001442841">
    <property type="component" value="Chromosome"/>
</dbReference>
<dbReference type="Gene3D" id="3.40.630.10">
    <property type="entry name" value="Zn peptidases"/>
    <property type="match status" value="1"/>
</dbReference>
<dbReference type="InterPro" id="IPR002933">
    <property type="entry name" value="Peptidase_M20"/>
</dbReference>
<gene>
    <name evidence="3" type="ORF">AADG42_06770</name>
</gene>
<evidence type="ECO:0000259" key="2">
    <source>
        <dbReference type="Pfam" id="PF07687"/>
    </source>
</evidence>
<evidence type="ECO:0000313" key="4">
    <source>
        <dbReference type="Proteomes" id="UP001442841"/>
    </source>
</evidence>
<accession>A0ABZ3FPH8</accession>
<feature type="region of interest" description="Disordered" evidence="1">
    <location>
        <begin position="59"/>
        <end position="80"/>
    </location>
</feature>